<evidence type="ECO:0008006" key="4">
    <source>
        <dbReference type="Google" id="ProtNLM"/>
    </source>
</evidence>
<protein>
    <recommendedName>
        <fullName evidence="4">Transmembrane protein</fullName>
    </recommendedName>
</protein>
<evidence type="ECO:0000313" key="2">
    <source>
        <dbReference type="EMBL" id="GFZ02693.1"/>
    </source>
</evidence>
<organism evidence="2 3">
    <name type="scientific">Actinidia rufa</name>
    <dbReference type="NCBI Taxonomy" id="165716"/>
    <lineage>
        <taxon>Eukaryota</taxon>
        <taxon>Viridiplantae</taxon>
        <taxon>Streptophyta</taxon>
        <taxon>Embryophyta</taxon>
        <taxon>Tracheophyta</taxon>
        <taxon>Spermatophyta</taxon>
        <taxon>Magnoliopsida</taxon>
        <taxon>eudicotyledons</taxon>
        <taxon>Gunneridae</taxon>
        <taxon>Pentapetalae</taxon>
        <taxon>asterids</taxon>
        <taxon>Ericales</taxon>
        <taxon>Actinidiaceae</taxon>
        <taxon>Actinidia</taxon>
    </lineage>
</organism>
<dbReference type="Proteomes" id="UP000585474">
    <property type="component" value="Unassembled WGS sequence"/>
</dbReference>
<comment type="caution">
    <text evidence="2">The sequence shown here is derived from an EMBL/GenBank/DDBJ whole genome shotgun (WGS) entry which is preliminary data.</text>
</comment>
<gene>
    <name evidence="2" type="ORF">Acr_15g0013010</name>
</gene>
<reference evidence="2 3" key="1">
    <citation type="submission" date="2019-07" db="EMBL/GenBank/DDBJ databases">
        <title>De Novo Assembly of kiwifruit Actinidia rufa.</title>
        <authorList>
            <person name="Sugita-Konishi S."/>
            <person name="Sato K."/>
            <person name="Mori E."/>
            <person name="Abe Y."/>
            <person name="Kisaki G."/>
            <person name="Hamano K."/>
            <person name="Suezawa K."/>
            <person name="Otani M."/>
            <person name="Fukuda T."/>
            <person name="Manabe T."/>
            <person name="Gomi K."/>
            <person name="Tabuchi M."/>
            <person name="Akimitsu K."/>
            <person name="Kataoka I."/>
        </authorList>
    </citation>
    <scope>NUCLEOTIDE SEQUENCE [LARGE SCALE GENOMIC DNA]</scope>
    <source>
        <strain evidence="3">cv. Fuchu</strain>
    </source>
</reference>
<name>A0A7J0FVG6_9ERIC</name>
<evidence type="ECO:0000256" key="1">
    <source>
        <dbReference type="SAM" id="Phobius"/>
    </source>
</evidence>
<keyword evidence="1" id="KW-1133">Transmembrane helix</keyword>
<feature type="transmembrane region" description="Helical" evidence="1">
    <location>
        <begin position="12"/>
        <end position="30"/>
    </location>
</feature>
<dbReference type="OrthoDB" id="1743432at2759"/>
<keyword evidence="1" id="KW-0812">Transmembrane</keyword>
<dbReference type="EMBL" id="BJWL01000015">
    <property type="protein sequence ID" value="GFZ02693.1"/>
    <property type="molecule type" value="Genomic_DNA"/>
</dbReference>
<proteinExistence type="predicted"/>
<keyword evidence="3" id="KW-1185">Reference proteome</keyword>
<accession>A0A7J0FVG6</accession>
<evidence type="ECO:0000313" key="3">
    <source>
        <dbReference type="Proteomes" id="UP000585474"/>
    </source>
</evidence>
<dbReference type="AlphaFoldDB" id="A0A7J0FVG6"/>
<feature type="transmembrane region" description="Helical" evidence="1">
    <location>
        <begin position="50"/>
        <end position="71"/>
    </location>
</feature>
<sequence>MGSKGPSPLVPLLMVGVLSLVIFGPLMLSITETLLPLLPPWGESEGGITVIRMLVPIVLLLLIHYLTVFTPRPNIFSAANWQRESSVYDGDGFGFGFGFGFGLGSLLVVVLFFILYHFI</sequence>
<keyword evidence="1" id="KW-0472">Membrane</keyword>
<feature type="transmembrane region" description="Helical" evidence="1">
    <location>
        <begin position="92"/>
        <end position="118"/>
    </location>
</feature>